<organism evidence="1 2">
    <name type="scientific">Flavobacterium suzhouense</name>
    <dbReference type="NCBI Taxonomy" id="1529638"/>
    <lineage>
        <taxon>Bacteria</taxon>
        <taxon>Pseudomonadati</taxon>
        <taxon>Bacteroidota</taxon>
        <taxon>Flavobacteriia</taxon>
        <taxon>Flavobacteriales</taxon>
        <taxon>Flavobacteriaceae</taxon>
        <taxon>Flavobacterium</taxon>
    </lineage>
</organism>
<sequence>MKQICFCLAILSSLTGYSQEKDNKISTVFTLAVKEAQGWDIYRPTTPDFTFYNRNFSSLFRQSNLTSDILDRRMNMLYVDNDRLYSNTYVPITLQQHHSNLAVDNFYRNEKMYALPDKVPGSK</sequence>
<keyword evidence="2" id="KW-1185">Reference proteome</keyword>
<dbReference type="EMBL" id="JBHUMD010000030">
    <property type="protein sequence ID" value="MFD2603686.1"/>
    <property type="molecule type" value="Genomic_DNA"/>
</dbReference>
<accession>A0ABW5NY93</accession>
<dbReference type="Proteomes" id="UP001597480">
    <property type="component" value="Unassembled WGS sequence"/>
</dbReference>
<protein>
    <submittedName>
        <fullName evidence="1">Uncharacterized protein</fullName>
    </submittedName>
</protein>
<proteinExistence type="predicted"/>
<gene>
    <name evidence="1" type="ORF">ACFSR3_16600</name>
</gene>
<evidence type="ECO:0000313" key="1">
    <source>
        <dbReference type="EMBL" id="MFD2603686.1"/>
    </source>
</evidence>
<comment type="caution">
    <text evidence="1">The sequence shown here is derived from an EMBL/GenBank/DDBJ whole genome shotgun (WGS) entry which is preliminary data.</text>
</comment>
<reference evidence="2" key="1">
    <citation type="journal article" date="2019" name="Int. J. Syst. Evol. Microbiol.">
        <title>The Global Catalogue of Microorganisms (GCM) 10K type strain sequencing project: providing services to taxonomists for standard genome sequencing and annotation.</title>
        <authorList>
            <consortium name="The Broad Institute Genomics Platform"/>
            <consortium name="The Broad Institute Genome Sequencing Center for Infectious Disease"/>
            <person name="Wu L."/>
            <person name="Ma J."/>
        </authorList>
    </citation>
    <scope>NUCLEOTIDE SEQUENCE [LARGE SCALE GENOMIC DNA]</scope>
    <source>
        <strain evidence="2">KCTC 42107</strain>
    </source>
</reference>
<name>A0ABW5NY93_9FLAO</name>
<evidence type="ECO:0000313" key="2">
    <source>
        <dbReference type="Proteomes" id="UP001597480"/>
    </source>
</evidence>
<dbReference type="RefSeq" id="WP_114757162.1">
    <property type="nucleotide sequence ID" value="NZ_JBHUMD010000030.1"/>
</dbReference>